<evidence type="ECO:0000256" key="6">
    <source>
        <dbReference type="ARBA" id="ARBA00023016"/>
    </source>
</evidence>
<dbReference type="EMBL" id="KB726988">
    <property type="protein sequence ID" value="EMT66433.1"/>
    <property type="molecule type" value="Genomic_DNA"/>
</dbReference>
<evidence type="ECO:0000256" key="5">
    <source>
        <dbReference type="ARBA" id="ARBA00022840"/>
    </source>
</evidence>
<dbReference type="Gene3D" id="1.20.1270.10">
    <property type="match status" value="2"/>
</dbReference>
<dbReference type="FunFam" id="3.90.640.10:FF:000004">
    <property type="entry name" value="Heat shock 70 kDa protein 4"/>
    <property type="match status" value="2"/>
</dbReference>
<reference evidence="9" key="2">
    <citation type="journal article" date="2014" name="PLoS ONE">
        <title>Genome and Transcriptome Analysis of the Fungal Pathogen Fusarium oxysporum f. sp. cubense Causing Banana Vascular Wilt Disease.</title>
        <authorList>
            <person name="Guo L."/>
            <person name="Han L."/>
            <person name="Yang L."/>
            <person name="Zeng H."/>
            <person name="Fan D."/>
            <person name="Zhu Y."/>
            <person name="Feng Y."/>
            <person name="Wang G."/>
            <person name="Peng C."/>
            <person name="Jiang X."/>
            <person name="Zhou D."/>
            <person name="Ni P."/>
            <person name="Liang C."/>
            <person name="Liu L."/>
            <person name="Wang J."/>
            <person name="Mao C."/>
            <person name="Fang X."/>
            <person name="Peng M."/>
            <person name="Huang J."/>
        </authorList>
    </citation>
    <scope>NUCLEOTIDE SEQUENCE [LARGE SCALE GENOMIC DNA]</scope>
    <source>
        <strain evidence="9">race 4</strain>
    </source>
</reference>
<dbReference type="PANTHER" id="PTHR45639">
    <property type="entry name" value="HSC70CB, ISOFORM G-RELATED"/>
    <property type="match status" value="1"/>
</dbReference>
<dbReference type="Proteomes" id="UP000016929">
    <property type="component" value="Unassembled WGS sequence"/>
</dbReference>
<dbReference type="PROSITE" id="PS01036">
    <property type="entry name" value="HSP70_3"/>
    <property type="match status" value="2"/>
</dbReference>
<protein>
    <submittedName>
        <fullName evidence="8">Heat shock protein Hsp88</fullName>
    </submittedName>
</protein>
<dbReference type="InterPro" id="IPR018181">
    <property type="entry name" value="Heat_shock_70_CS"/>
</dbReference>
<dbReference type="PROSITE" id="PS00329">
    <property type="entry name" value="HSP70_2"/>
    <property type="match status" value="2"/>
</dbReference>
<dbReference type="GO" id="GO:0005829">
    <property type="term" value="C:cytosol"/>
    <property type="evidence" value="ECO:0007669"/>
    <property type="project" value="TreeGrafter"/>
</dbReference>
<keyword evidence="3" id="KW-0963">Cytoplasm</keyword>
<evidence type="ECO:0000256" key="2">
    <source>
        <dbReference type="ARBA" id="ARBA00007381"/>
    </source>
</evidence>
<keyword evidence="4" id="KW-0547">Nucleotide-binding</keyword>
<dbReference type="Gene3D" id="2.60.34.10">
    <property type="entry name" value="Substrate Binding Domain Of DNAk, Chain A, domain 1"/>
    <property type="match status" value="2"/>
</dbReference>
<evidence type="ECO:0000256" key="4">
    <source>
        <dbReference type="ARBA" id="ARBA00022741"/>
    </source>
</evidence>
<dbReference type="Gene3D" id="3.30.30.30">
    <property type="match status" value="1"/>
</dbReference>
<evidence type="ECO:0000256" key="7">
    <source>
        <dbReference type="SAM" id="MobiDB-lite"/>
    </source>
</evidence>
<dbReference type="SUPFAM" id="SSF100920">
    <property type="entry name" value="Heat shock protein 70kD (HSP70), peptide-binding domain"/>
    <property type="match status" value="2"/>
</dbReference>
<dbReference type="GO" id="GO:0005524">
    <property type="term" value="F:ATP binding"/>
    <property type="evidence" value="ECO:0007669"/>
    <property type="project" value="UniProtKB-KW"/>
</dbReference>
<feature type="compositionally biased region" description="Basic and acidic residues" evidence="7">
    <location>
        <begin position="1303"/>
        <end position="1342"/>
    </location>
</feature>
<dbReference type="Gene3D" id="3.30.420.40">
    <property type="match status" value="4"/>
</dbReference>
<comment type="similarity">
    <text evidence="2">Belongs to the heat shock protein 70 family.</text>
</comment>
<feature type="region of interest" description="Disordered" evidence="7">
    <location>
        <begin position="1303"/>
        <end position="1355"/>
    </location>
</feature>
<dbReference type="Pfam" id="PF00012">
    <property type="entry name" value="HSP70"/>
    <property type="match status" value="2"/>
</dbReference>
<dbReference type="STRING" id="1229665.N1RIM4"/>
<organism evidence="8 9">
    <name type="scientific">Fusarium oxysporum f. sp. cubense (strain race 4)</name>
    <name type="common">Panama disease fungus</name>
    <dbReference type="NCBI Taxonomy" id="2502994"/>
    <lineage>
        <taxon>Eukaryota</taxon>
        <taxon>Fungi</taxon>
        <taxon>Dikarya</taxon>
        <taxon>Ascomycota</taxon>
        <taxon>Pezizomycotina</taxon>
        <taxon>Sordariomycetes</taxon>
        <taxon>Hypocreomycetidae</taxon>
        <taxon>Hypocreales</taxon>
        <taxon>Nectriaceae</taxon>
        <taxon>Fusarium</taxon>
        <taxon>Fusarium oxysporum species complex</taxon>
    </lineage>
</organism>
<keyword evidence="5" id="KW-0067">ATP-binding</keyword>
<dbReference type="GO" id="GO:0005634">
    <property type="term" value="C:nucleus"/>
    <property type="evidence" value="ECO:0007669"/>
    <property type="project" value="TreeGrafter"/>
</dbReference>
<evidence type="ECO:0000313" key="9">
    <source>
        <dbReference type="Proteomes" id="UP000016929"/>
    </source>
</evidence>
<feature type="region of interest" description="Disordered" evidence="7">
    <location>
        <begin position="681"/>
        <end position="722"/>
    </location>
</feature>
<dbReference type="InterPro" id="IPR043129">
    <property type="entry name" value="ATPase_NBD"/>
</dbReference>
<keyword evidence="9" id="KW-1185">Reference proteome</keyword>
<dbReference type="GO" id="GO:0140662">
    <property type="term" value="F:ATP-dependent protein folding chaperone"/>
    <property type="evidence" value="ECO:0007669"/>
    <property type="project" value="InterPro"/>
</dbReference>
<evidence type="ECO:0000256" key="1">
    <source>
        <dbReference type="ARBA" id="ARBA00004496"/>
    </source>
</evidence>
<keyword evidence="6 8" id="KW-0346">Stress response</keyword>
<dbReference type="Gene3D" id="3.90.640.10">
    <property type="entry name" value="Actin, Chain A, domain 4"/>
    <property type="match status" value="2"/>
</dbReference>
<dbReference type="FunFam" id="2.60.34.10:FF:000011">
    <property type="entry name" value="Heat shock protein hsp88"/>
    <property type="match status" value="2"/>
</dbReference>
<evidence type="ECO:0000256" key="3">
    <source>
        <dbReference type="ARBA" id="ARBA00022490"/>
    </source>
</evidence>
<dbReference type="FunFam" id="3.30.30.30:FF:000002">
    <property type="entry name" value="Heat shock 70 kDa protein 4"/>
    <property type="match status" value="1"/>
</dbReference>
<reference evidence="9" key="1">
    <citation type="submission" date="2012-09" db="EMBL/GenBank/DDBJ databases">
        <title>Genome sequencing and comparative transcriptomics of race 1 and race 4 of banana pathogen: Fusarium oxysporum f. sp. cubense.</title>
        <authorList>
            <person name="Fang X."/>
            <person name="Huang J."/>
        </authorList>
    </citation>
    <scope>NUCLEOTIDE SEQUENCE [LARGE SCALE GENOMIC DNA]</scope>
    <source>
        <strain evidence="9">race 4</strain>
    </source>
</reference>
<dbReference type="InterPro" id="IPR013126">
    <property type="entry name" value="Hsp_70_fam"/>
</dbReference>
<dbReference type="SUPFAM" id="SSF100934">
    <property type="entry name" value="Heat shock protein 70kD (HSP70), C-terminal subdomain"/>
    <property type="match status" value="2"/>
</dbReference>
<dbReference type="FunFam" id="1.20.1270.10:FF:000002">
    <property type="entry name" value="Heat shock 70 kDa protein 4"/>
    <property type="match status" value="2"/>
</dbReference>
<dbReference type="InterPro" id="IPR029048">
    <property type="entry name" value="HSP70_C_sf"/>
</dbReference>
<comment type="subcellular location">
    <subcellularLocation>
        <location evidence="1">Cytoplasm</location>
    </subcellularLocation>
</comment>
<proteinExistence type="inferred from homology"/>
<dbReference type="CDD" id="cd24094">
    <property type="entry name" value="ASKHA_NBD_HSP70_ScSse"/>
    <property type="match status" value="1"/>
</dbReference>
<sequence>MSVVGIDFGTLKTVIAVARNRGVDVVTNEVSNRATPSLVGFGPKSRYLGEAAKTQEISNLKNTVSSLKRLAGRQFNDPDIQIEQQYVTAPLADCNGQVGAEVNYLGKKEKFTATQLVAMYLSKIKQTAGAELKLPVQDVCLSVPPWFTDVQRRALIDAAEIAGLRVLRLINDGTAAALGWGITKLDLPAPEEAPRRVCFVDIGHSSYTVSIVEFKKGELAVKATTWDKDFGGRDFDRALVDHLAKEFKGKYKVDIMTHGRALARTIAAAEKTKKILSANQQAPVNIESLMNDIDASAMITRQEFEAMIEPLLARTHLPLEEALAQAKLTKDDIDVIEVVGGGSRVPALKERIQEFFGKPLSFTLNADEALARGSAFSCAILSPVFRVRDFSVQDIISYPIEFAWEKAPDIPDEDTSLTVFNKGNVMPSTKILTFYRKQPFDLEARYAQPELLPGKTNPWIGRFSVKNVKADGKDDFMICKLKARVNIHGVLNVETGYYVEEEEVEEEVNEDPDVKHLEESIYEPRSLTSVSQKAMETDKDAPKKTRKVKKQVRKGDLPISTGSASLDDSTKASLLEKEAAMVMEDKLVADTEEKKNELEAYIYDLRAKLDEQYSEFASEEEKQTIKAKLEATEDWLYEEGDDTTKGVYVAKIDEIRAMAGPIVQRHFEKVEAERQAALEKAEAERAAKKAEEDARKAAEAEKANTDQEMKDADAPQQTPLADCNGQVGAEVNYLGKKEKFTATQLVAMYLSKIKQTAGAELKLPVQDVCLSVPPWFTDVQRRALIDAAEIAGLRVLRLINDGTAAALGWGITKLDLPAPEEAPRRVCFVDIGHSSYTVSIVEFKKGELAVKATTWDKDFGGRDFDRALVDHLAKEFKGKYKVDIMTHGRALARTIAAAEKTKKILSANQQAPVNIESLMNDIDASAMITRQEFEAMIEPLLARTHLPLEEALAQAKLTKDDIDVIEVVGGGSRVPALKERIQEFFGKPLSFTLNADEALARGSAFSCAILSPVFRVRDFSVQDIISYPIEFAWEKAPDIPDEDTSLTVFNKGNVMPSTKILTFYRKQPFDLEARYAQPELLPGKTNPWIGRFSVKNVKADGKDDFMICKLKARVNIHGVLNVETGYYVEEEEVEEEVNEDPDVKHLEESIYEPRSLTSVSQKAMETDKDAPKKTRKVKKQVRKGDLPISTGSASLDDSTKASLLEKEAAMVMEDKLVADTEEKKNELEAYIYDLRAKLDEQYSEFASEEEKQTIKAKLEATEDWLYEEGDDTTKGVYVAKIDEIRAMAGPIVQRHFEKVEAERQAALEKAEAERAAKKAEEDARKAAEAEKANTDQEMKDADAPQQETEGSADPQ</sequence>
<dbReference type="FunFam" id="3.30.420.40:FF:000171">
    <property type="entry name" value="Heat shock 70 kDa protein 4"/>
    <property type="match status" value="3"/>
</dbReference>
<feature type="region of interest" description="Disordered" evidence="7">
    <location>
        <begin position="1154"/>
        <end position="1183"/>
    </location>
</feature>
<evidence type="ECO:0000313" key="8">
    <source>
        <dbReference type="EMBL" id="EMT66433.1"/>
    </source>
</evidence>
<feature type="compositionally biased region" description="Basic and acidic residues" evidence="7">
    <location>
        <begin position="681"/>
        <end position="713"/>
    </location>
</feature>
<dbReference type="OrthoDB" id="434160at2759"/>
<dbReference type="InterPro" id="IPR029047">
    <property type="entry name" value="HSP70_peptide-bd_sf"/>
</dbReference>
<dbReference type="SUPFAM" id="SSF53067">
    <property type="entry name" value="Actin-like ATPase domain"/>
    <property type="match status" value="4"/>
</dbReference>
<name>N1RIM4_FUSC4</name>
<feature type="compositionally biased region" description="Polar residues" evidence="7">
    <location>
        <begin position="1345"/>
        <end position="1355"/>
    </location>
</feature>
<gene>
    <name evidence="8" type="ORF">FOC4_g10006838</name>
</gene>
<accession>N1RIM4</accession>
<dbReference type="PANTHER" id="PTHR45639:SF4">
    <property type="entry name" value="HSC70CB, ISOFORM G"/>
    <property type="match status" value="1"/>
</dbReference>
<dbReference type="HOGENOM" id="CLU_257391_0_0_1"/>
<dbReference type="PRINTS" id="PR00301">
    <property type="entry name" value="HEATSHOCK70"/>
</dbReference>
<feature type="region of interest" description="Disordered" evidence="7">
    <location>
        <begin position="525"/>
        <end position="554"/>
    </location>
</feature>